<reference evidence="6" key="1">
    <citation type="submission" date="2017-01" db="EMBL/GenBank/DDBJ databases">
        <authorList>
            <person name="Varghese N."/>
            <person name="Submissions S."/>
        </authorList>
    </citation>
    <scope>NUCLEOTIDE SEQUENCE [LARGE SCALE GENOMIC DNA]</scope>
    <source>
        <strain evidence="6">DSM 19945</strain>
    </source>
</reference>
<keyword evidence="2" id="KW-0521">NADP</keyword>
<dbReference type="SUPFAM" id="SSF53597">
    <property type="entry name" value="Dihydrofolate reductase-like"/>
    <property type="match status" value="1"/>
</dbReference>
<dbReference type="InterPro" id="IPR050765">
    <property type="entry name" value="Riboflavin_Biosynth_HTPR"/>
</dbReference>
<name>A0A1N7IZ21_9RHOB</name>
<evidence type="ECO:0000259" key="4">
    <source>
        <dbReference type="Pfam" id="PF01872"/>
    </source>
</evidence>
<keyword evidence="3" id="KW-0560">Oxidoreductase</keyword>
<dbReference type="RefSeq" id="WP_076483132.1">
    <property type="nucleotide sequence ID" value="NZ_FTOG01000001.1"/>
</dbReference>
<organism evidence="5 6">
    <name type="scientific">Rhodobacter aestuarii</name>
    <dbReference type="NCBI Taxonomy" id="453582"/>
    <lineage>
        <taxon>Bacteria</taxon>
        <taxon>Pseudomonadati</taxon>
        <taxon>Pseudomonadota</taxon>
        <taxon>Alphaproteobacteria</taxon>
        <taxon>Rhodobacterales</taxon>
        <taxon>Rhodobacter group</taxon>
        <taxon>Rhodobacter</taxon>
    </lineage>
</organism>
<dbReference type="Pfam" id="PF01872">
    <property type="entry name" value="RibD_C"/>
    <property type="match status" value="1"/>
</dbReference>
<evidence type="ECO:0000256" key="3">
    <source>
        <dbReference type="ARBA" id="ARBA00023002"/>
    </source>
</evidence>
<dbReference type="AlphaFoldDB" id="A0A1N7IZ21"/>
<comment type="pathway">
    <text evidence="1">Cofactor biosynthesis; riboflavin biosynthesis.</text>
</comment>
<sequence length="226" mass="24439">MSRPEIICHMLTTLDGRLEPDRWPYTVAELLAVYDPVAAKLEAEGWIAGRRTMEHYLPHGEPQLQDAPQPRADHIADSAGRRLGIAFDRTGRLRPESGDLDGEHLVLVVSDRVSQAHVDDLAARGVSVISSGPDGEDIAGALTRIGTAFGVTRLLLEGGGEIKGAFWAAGMIDETSTLLYPIIDGLAGEAAIYDHRAPLPAQALELISVETLTDGIVWLRHRVKQG</sequence>
<evidence type="ECO:0000256" key="2">
    <source>
        <dbReference type="ARBA" id="ARBA00022857"/>
    </source>
</evidence>
<keyword evidence="6" id="KW-1185">Reference proteome</keyword>
<dbReference type="OrthoDB" id="9800865at2"/>
<proteinExistence type="predicted"/>
<dbReference type="Gene3D" id="3.40.430.10">
    <property type="entry name" value="Dihydrofolate Reductase, subunit A"/>
    <property type="match status" value="1"/>
</dbReference>
<evidence type="ECO:0000256" key="1">
    <source>
        <dbReference type="ARBA" id="ARBA00005104"/>
    </source>
</evidence>
<evidence type="ECO:0000313" key="6">
    <source>
        <dbReference type="Proteomes" id="UP000186221"/>
    </source>
</evidence>
<dbReference type="InterPro" id="IPR024072">
    <property type="entry name" value="DHFR-like_dom_sf"/>
</dbReference>
<dbReference type="InterPro" id="IPR002734">
    <property type="entry name" value="RibDG_C"/>
</dbReference>
<protein>
    <submittedName>
        <fullName evidence="5">5-amino-6-(5-phosphoribosylamino)uracil reductase</fullName>
    </submittedName>
</protein>
<dbReference type="PANTHER" id="PTHR38011:SF7">
    <property type="entry name" value="2,5-DIAMINO-6-RIBOSYLAMINO-4(3H)-PYRIMIDINONE 5'-PHOSPHATE REDUCTASE"/>
    <property type="match status" value="1"/>
</dbReference>
<gene>
    <name evidence="5" type="ORF">SAMN05421580_101152</name>
</gene>
<accession>A0A1N7IZ21</accession>
<evidence type="ECO:0000313" key="5">
    <source>
        <dbReference type="EMBL" id="SIS42221.1"/>
    </source>
</evidence>
<dbReference type="PANTHER" id="PTHR38011">
    <property type="entry name" value="DIHYDROFOLATE REDUCTASE FAMILY PROTEIN (AFU_ORTHOLOGUE AFUA_8G06820)"/>
    <property type="match status" value="1"/>
</dbReference>
<dbReference type="EMBL" id="FTOG01000001">
    <property type="protein sequence ID" value="SIS42221.1"/>
    <property type="molecule type" value="Genomic_DNA"/>
</dbReference>
<dbReference type="GO" id="GO:0009231">
    <property type="term" value="P:riboflavin biosynthetic process"/>
    <property type="evidence" value="ECO:0007669"/>
    <property type="project" value="InterPro"/>
</dbReference>
<dbReference type="GO" id="GO:0008703">
    <property type="term" value="F:5-amino-6-(5-phosphoribosylamino)uracil reductase activity"/>
    <property type="evidence" value="ECO:0007669"/>
    <property type="project" value="InterPro"/>
</dbReference>
<feature type="domain" description="Bacterial bifunctional deaminase-reductase C-terminal" evidence="4">
    <location>
        <begin position="4"/>
        <end position="217"/>
    </location>
</feature>
<dbReference type="STRING" id="453582.SAMN05421580_101152"/>
<dbReference type="Proteomes" id="UP000186221">
    <property type="component" value="Unassembled WGS sequence"/>
</dbReference>